<accession>A0A7W4W8R2</accession>
<dbReference type="EMBL" id="JACHWZ010000002">
    <property type="protein sequence ID" value="MBB3059733.1"/>
    <property type="molecule type" value="Genomic_DNA"/>
</dbReference>
<name>A0A7W4W8R2_9GAMM</name>
<dbReference type="AlphaFoldDB" id="A0A7W4W8R2"/>
<gene>
    <name evidence="1" type="ORF">FHS09_000541</name>
</gene>
<dbReference type="Proteomes" id="UP000535937">
    <property type="component" value="Unassembled WGS sequence"/>
</dbReference>
<dbReference type="RefSeq" id="WP_183456428.1">
    <property type="nucleotide sequence ID" value="NZ_JACHWZ010000002.1"/>
</dbReference>
<sequence>MSEYQYYEFSAIDQPLTSKQQAELRARSTRATITATGFTNEYHWGDLKSDPQAWMRRYFDAHVYSANWGTCRLLMRLPRPALEASVLAEFIQTAPTGKRLRYWDSFESCATPEHWILGWHFLDEEHEHERFWSETDGPGWLGRLLPLRDELLRGDTRPLYLGWLAGVCANEIDDDESEPPLPPGLQTLSAAQTALADFLMIDPDWLTAAAAASPAQENPKTTSDMDAWLNAQPANKLRATVRLMLEGKSQEAERSLRGEFLAWQRAQSPAHKITPRRTVAEIAEGREKARARRLERERRERAAQQAKRRAERGKYLAQLARTQGTAWAVISKTLERGSGAAYDQALQQTKELCEALAAAGREQDFRKGLHKLLRSHGQRGAWIKRLTKAGLLEEVEA</sequence>
<organism evidence="1 2">
    <name type="scientific">Microbulbifer rhizosphaerae</name>
    <dbReference type="NCBI Taxonomy" id="1562603"/>
    <lineage>
        <taxon>Bacteria</taxon>
        <taxon>Pseudomonadati</taxon>
        <taxon>Pseudomonadota</taxon>
        <taxon>Gammaproteobacteria</taxon>
        <taxon>Cellvibrionales</taxon>
        <taxon>Microbulbiferaceae</taxon>
        <taxon>Microbulbifer</taxon>
    </lineage>
</organism>
<proteinExistence type="predicted"/>
<comment type="caution">
    <text evidence="1">The sequence shown here is derived from an EMBL/GenBank/DDBJ whole genome shotgun (WGS) entry which is preliminary data.</text>
</comment>
<evidence type="ECO:0000313" key="1">
    <source>
        <dbReference type="EMBL" id="MBB3059733.1"/>
    </source>
</evidence>
<keyword evidence="2" id="KW-1185">Reference proteome</keyword>
<evidence type="ECO:0000313" key="2">
    <source>
        <dbReference type="Proteomes" id="UP000535937"/>
    </source>
</evidence>
<reference evidence="1 2" key="1">
    <citation type="submission" date="2020-08" db="EMBL/GenBank/DDBJ databases">
        <title>Genomic Encyclopedia of Type Strains, Phase III (KMG-III): the genomes of soil and plant-associated and newly described type strains.</title>
        <authorList>
            <person name="Whitman W."/>
        </authorList>
    </citation>
    <scope>NUCLEOTIDE SEQUENCE [LARGE SCALE GENOMIC DNA]</scope>
    <source>
        <strain evidence="1 2">CECT 8799</strain>
    </source>
</reference>
<protein>
    <submittedName>
        <fullName evidence="1">Uncharacterized protein</fullName>
    </submittedName>
</protein>